<dbReference type="PROSITE" id="PS50110">
    <property type="entry name" value="RESPONSE_REGULATORY"/>
    <property type="match status" value="1"/>
</dbReference>
<dbReference type="PANTHER" id="PTHR43065:SF10">
    <property type="entry name" value="PEROXIDE STRESS-ACTIVATED HISTIDINE KINASE MAK3"/>
    <property type="match status" value="1"/>
</dbReference>
<reference evidence="13" key="2">
    <citation type="submission" date="2016-04" db="EMBL/GenBank/DDBJ databases">
        <title>First Complete Genome Sequence of a Subdivision 6 Acidobacterium.</title>
        <authorList>
            <person name="Huang S."/>
            <person name="Vieira S."/>
            <person name="Bunk B."/>
            <person name="Riedel T."/>
            <person name="Sproeer C."/>
            <person name="Overmann J."/>
        </authorList>
    </citation>
    <scope>NUCLEOTIDE SEQUENCE [LARGE SCALE GENOMIC DNA]</scope>
    <source>
        <strain evidence="13">DSM 100886 HEG_-6_39</strain>
    </source>
</reference>
<dbReference type="CDD" id="cd00130">
    <property type="entry name" value="PAS"/>
    <property type="match status" value="1"/>
</dbReference>
<feature type="modified residue" description="4-aspartylphosphate" evidence="9">
    <location>
        <position position="453"/>
    </location>
</feature>
<evidence type="ECO:0000256" key="8">
    <source>
        <dbReference type="ARBA" id="ARBA00023012"/>
    </source>
</evidence>
<dbReference type="InterPro" id="IPR035965">
    <property type="entry name" value="PAS-like_dom_sf"/>
</dbReference>
<dbReference type="RefSeq" id="WP_110174409.1">
    <property type="nucleotide sequence ID" value="NZ_CP015136.1"/>
</dbReference>
<dbReference type="InterPro" id="IPR003594">
    <property type="entry name" value="HATPase_dom"/>
</dbReference>
<evidence type="ECO:0000313" key="13">
    <source>
        <dbReference type="Proteomes" id="UP000076079"/>
    </source>
</evidence>
<name>A0A143PXV2_LUTPR</name>
<dbReference type="InterPro" id="IPR004358">
    <property type="entry name" value="Sig_transdc_His_kin-like_C"/>
</dbReference>
<keyword evidence="6" id="KW-0418">Kinase</keyword>
<keyword evidence="3 9" id="KW-0597">Phosphoprotein</keyword>
<dbReference type="Gene3D" id="3.30.565.10">
    <property type="entry name" value="Histidine kinase-like ATPase, C-terminal domain"/>
    <property type="match status" value="1"/>
</dbReference>
<dbReference type="Pfam" id="PF00072">
    <property type="entry name" value="Response_reg"/>
    <property type="match status" value="1"/>
</dbReference>
<evidence type="ECO:0000313" key="12">
    <source>
        <dbReference type="EMBL" id="AMY13003.1"/>
    </source>
</evidence>
<dbReference type="InterPro" id="IPR036890">
    <property type="entry name" value="HATPase_C_sf"/>
</dbReference>
<dbReference type="InterPro" id="IPR001789">
    <property type="entry name" value="Sig_transdc_resp-reg_receiver"/>
</dbReference>
<dbReference type="KEGG" id="abac:LuPra_06289"/>
<dbReference type="Pfam" id="PF00512">
    <property type="entry name" value="HisKA"/>
    <property type="match status" value="1"/>
</dbReference>
<evidence type="ECO:0000256" key="4">
    <source>
        <dbReference type="ARBA" id="ARBA00022679"/>
    </source>
</evidence>
<dbReference type="PANTHER" id="PTHR43065">
    <property type="entry name" value="SENSOR HISTIDINE KINASE"/>
    <property type="match status" value="1"/>
</dbReference>
<sequence>MAALIETDGHPSDEQPWLALVAALPVGLAVAALTDEGAGRILAANPALRALLRGASGTPPDLLDEGTWVDLEERNRLRAALRDSSGIVDMPARLRRADGTIGYVEITGSRVPGTGYRVPGPVDSGATVYLLVRDVGERRRREEQSRDLYQQLLQSEKMAALGQTMSGVAHELNNPLGAILALAERLRLQGARTPLAAGLATLHKEAERAARIARQLLTFARKRHTTRLMVPVNEVVAETVRLREADLQRAGIRVTTSLAADLPDVFADPHQLQQVVLNLLINAEHALLRSDTGGHVRVRTLAVSADSVRIDIEDDGPGMSEEVLGHIFDPFFTTKDVGEGTGLGLAVAQAIVAEHGGRIDVTSQPGAGARFAIVLPAAGATVHAPRARTAPVADTSDRFGEGLRVLLADDEPALAGAVADTLRDAGFDVTMASDGEEALAKARAQTFDAVICDLRMPRVDGPTFYRAIAEFSPPQARRVIFVTGDVTGTEAARFLDESGCPWLAKPFRLVELLRVVRDIVG</sequence>
<accession>A0A143PXV2</accession>
<dbReference type="PRINTS" id="PR00344">
    <property type="entry name" value="BCTRLSENSOR"/>
</dbReference>
<dbReference type="PATRIC" id="fig|1813736.3.peg.6606"/>
<protein>
    <recommendedName>
        <fullName evidence="2">histidine kinase</fullName>
        <ecNumber evidence="2">2.7.13.3</ecNumber>
    </recommendedName>
</protein>
<dbReference type="SUPFAM" id="SSF47384">
    <property type="entry name" value="Homodimeric domain of signal transducing histidine kinase"/>
    <property type="match status" value="1"/>
</dbReference>
<dbReference type="SMART" id="SM00388">
    <property type="entry name" value="HisKA"/>
    <property type="match status" value="1"/>
</dbReference>
<dbReference type="SUPFAM" id="SSF55874">
    <property type="entry name" value="ATPase domain of HSP90 chaperone/DNA topoisomerase II/histidine kinase"/>
    <property type="match status" value="1"/>
</dbReference>
<evidence type="ECO:0000256" key="6">
    <source>
        <dbReference type="ARBA" id="ARBA00022777"/>
    </source>
</evidence>
<dbReference type="OrthoDB" id="9815750at2"/>
<dbReference type="SUPFAM" id="SSF55785">
    <property type="entry name" value="PYP-like sensor domain (PAS domain)"/>
    <property type="match status" value="1"/>
</dbReference>
<dbReference type="CDD" id="cd00082">
    <property type="entry name" value="HisKA"/>
    <property type="match status" value="1"/>
</dbReference>
<dbReference type="PROSITE" id="PS50109">
    <property type="entry name" value="HIS_KIN"/>
    <property type="match status" value="1"/>
</dbReference>
<dbReference type="EC" id="2.7.13.3" evidence="2"/>
<dbReference type="InterPro" id="IPR036097">
    <property type="entry name" value="HisK_dim/P_sf"/>
</dbReference>
<keyword evidence="8" id="KW-0902">Two-component regulatory system</keyword>
<dbReference type="Proteomes" id="UP000076079">
    <property type="component" value="Chromosome"/>
</dbReference>
<dbReference type="InterPro" id="IPR011006">
    <property type="entry name" value="CheY-like_superfamily"/>
</dbReference>
<evidence type="ECO:0000256" key="1">
    <source>
        <dbReference type="ARBA" id="ARBA00000085"/>
    </source>
</evidence>
<dbReference type="Gene3D" id="3.40.50.2300">
    <property type="match status" value="1"/>
</dbReference>
<evidence type="ECO:0000256" key="3">
    <source>
        <dbReference type="ARBA" id="ARBA00022553"/>
    </source>
</evidence>
<evidence type="ECO:0000259" key="11">
    <source>
        <dbReference type="PROSITE" id="PS50110"/>
    </source>
</evidence>
<keyword evidence="13" id="KW-1185">Reference proteome</keyword>
<dbReference type="Gene3D" id="3.30.450.20">
    <property type="entry name" value="PAS domain"/>
    <property type="match status" value="1"/>
</dbReference>
<keyword evidence="4 12" id="KW-0808">Transferase</keyword>
<dbReference type="Pfam" id="PF02518">
    <property type="entry name" value="HATPase_c"/>
    <property type="match status" value="1"/>
</dbReference>
<reference evidence="12 13" key="1">
    <citation type="journal article" date="2016" name="Genome Announc.">
        <title>First Complete Genome Sequence of a Subdivision 6 Acidobacterium Strain.</title>
        <authorList>
            <person name="Huang S."/>
            <person name="Vieira S."/>
            <person name="Bunk B."/>
            <person name="Riedel T."/>
            <person name="Sproer C."/>
            <person name="Overmann J."/>
        </authorList>
    </citation>
    <scope>NUCLEOTIDE SEQUENCE [LARGE SCALE GENOMIC DNA]</scope>
    <source>
        <strain evidence="13">DSM 100886 HEG_-6_39</strain>
    </source>
</reference>
<evidence type="ECO:0000256" key="7">
    <source>
        <dbReference type="ARBA" id="ARBA00022840"/>
    </source>
</evidence>
<feature type="domain" description="Histidine kinase" evidence="10">
    <location>
        <begin position="167"/>
        <end position="379"/>
    </location>
</feature>
<dbReference type="SMART" id="SM00387">
    <property type="entry name" value="HATPase_c"/>
    <property type="match status" value="1"/>
</dbReference>
<dbReference type="GO" id="GO:0005524">
    <property type="term" value="F:ATP binding"/>
    <property type="evidence" value="ECO:0007669"/>
    <property type="project" value="UniProtKB-KW"/>
</dbReference>
<dbReference type="SUPFAM" id="SSF52172">
    <property type="entry name" value="CheY-like"/>
    <property type="match status" value="1"/>
</dbReference>
<dbReference type="InterPro" id="IPR000014">
    <property type="entry name" value="PAS"/>
</dbReference>
<dbReference type="GO" id="GO:0000155">
    <property type="term" value="F:phosphorelay sensor kinase activity"/>
    <property type="evidence" value="ECO:0007669"/>
    <property type="project" value="InterPro"/>
</dbReference>
<gene>
    <name evidence="12" type="primary">zraS_7</name>
    <name evidence="12" type="ORF">LuPra_06289</name>
</gene>
<evidence type="ECO:0000256" key="9">
    <source>
        <dbReference type="PROSITE-ProRule" id="PRU00169"/>
    </source>
</evidence>
<dbReference type="InterPro" id="IPR003661">
    <property type="entry name" value="HisK_dim/P_dom"/>
</dbReference>
<comment type="catalytic activity">
    <reaction evidence="1">
        <text>ATP + protein L-histidine = ADP + protein N-phospho-L-histidine.</text>
        <dbReference type="EC" id="2.7.13.3"/>
    </reaction>
</comment>
<dbReference type="InterPro" id="IPR005467">
    <property type="entry name" value="His_kinase_dom"/>
</dbReference>
<dbReference type="EMBL" id="CP015136">
    <property type="protein sequence ID" value="AMY13003.1"/>
    <property type="molecule type" value="Genomic_DNA"/>
</dbReference>
<keyword evidence="5" id="KW-0547">Nucleotide-binding</keyword>
<dbReference type="AlphaFoldDB" id="A0A143PXV2"/>
<dbReference type="SMART" id="SM00448">
    <property type="entry name" value="REC"/>
    <property type="match status" value="1"/>
</dbReference>
<feature type="domain" description="Response regulatory" evidence="11">
    <location>
        <begin position="404"/>
        <end position="520"/>
    </location>
</feature>
<evidence type="ECO:0000259" key="10">
    <source>
        <dbReference type="PROSITE" id="PS50109"/>
    </source>
</evidence>
<organism evidence="12 13">
    <name type="scientific">Luteitalea pratensis</name>
    <dbReference type="NCBI Taxonomy" id="1855912"/>
    <lineage>
        <taxon>Bacteria</taxon>
        <taxon>Pseudomonadati</taxon>
        <taxon>Acidobacteriota</taxon>
        <taxon>Vicinamibacteria</taxon>
        <taxon>Vicinamibacterales</taxon>
        <taxon>Vicinamibacteraceae</taxon>
        <taxon>Luteitalea</taxon>
    </lineage>
</organism>
<evidence type="ECO:0000256" key="5">
    <source>
        <dbReference type="ARBA" id="ARBA00022741"/>
    </source>
</evidence>
<dbReference type="STRING" id="1855912.LuPra_06289"/>
<keyword evidence="7" id="KW-0067">ATP-binding</keyword>
<dbReference type="Gene3D" id="1.10.287.130">
    <property type="match status" value="1"/>
</dbReference>
<evidence type="ECO:0000256" key="2">
    <source>
        <dbReference type="ARBA" id="ARBA00012438"/>
    </source>
</evidence>
<proteinExistence type="predicted"/>